<dbReference type="Proteomes" id="UP001501638">
    <property type="component" value="Unassembled WGS sequence"/>
</dbReference>
<comment type="caution">
    <text evidence="2">The sequence shown here is derived from an EMBL/GenBank/DDBJ whole genome shotgun (WGS) entry which is preliminary data.</text>
</comment>
<evidence type="ECO:0000256" key="1">
    <source>
        <dbReference type="SAM" id="MobiDB-lite"/>
    </source>
</evidence>
<feature type="region of interest" description="Disordered" evidence="1">
    <location>
        <begin position="1"/>
        <end position="66"/>
    </location>
</feature>
<keyword evidence="3" id="KW-1185">Reference proteome</keyword>
<dbReference type="EMBL" id="BAAASZ010000020">
    <property type="protein sequence ID" value="GAA2442207.1"/>
    <property type="molecule type" value="Genomic_DNA"/>
</dbReference>
<protein>
    <submittedName>
        <fullName evidence="2">Uncharacterized protein</fullName>
    </submittedName>
</protein>
<accession>A0ABP5X4Y6</accession>
<reference evidence="3" key="1">
    <citation type="journal article" date="2019" name="Int. J. Syst. Evol. Microbiol.">
        <title>The Global Catalogue of Microorganisms (GCM) 10K type strain sequencing project: providing services to taxonomists for standard genome sequencing and annotation.</title>
        <authorList>
            <consortium name="The Broad Institute Genomics Platform"/>
            <consortium name="The Broad Institute Genome Sequencing Center for Infectious Disease"/>
            <person name="Wu L."/>
            <person name="Ma J."/>
        </authorList>
    </citation>
    <scope>NUCLEOTIDE SEQUENCE [LARGE SCALE GENOMIC DNA]</scope>
    <source>
        <strain evidence="3">JCM 6305</strain>
    </source>
</reference>
<organism evidence="2 3">
    <name type="scientific">Streptomyces macrosporus</name>
    <dbReference type="NCBI Taxonomy" id="44032"/>
    <lineage>
        <taxon>Bacteria</taxon>
        <taxon>Bacillati</taxon>
        <taxon>Actinomycetota</taxon>
        <taxon>Actinomycetes</taxon>
        <taxon>Kitasatosporales</taxon>
        <taxon>Streptomycetaceae</taxon>
        <taxon>Streptomyces</taxon>
    </lineage>
</organism>
<gene>
    <name evidence="2" type="ORF">GCM10010405_27150</name>
</gene>
<evidence type="ECO:0000313" key="2">
    <source>
        <dbReference type="EMBL" id="GAA2442207.1"/>
    </source>
</evidence>
<evidence type="ECO:0000313" key="3">
    <source>
        <dbReference type="Proteomes" id="UP001501638"/>
    </source>
</evidence>
<sequence length="66" mass="7275">MLRPHPDRTRFRRPSTAPASKITGRYEIRTGRVRVIHATAPSWEDADPGPPRTGSGRPAGTDGRRA</sequence>
<proteinExistence type="predicted"/>
<name>A0ABP5X4Y6_9ACTN</name>